<evidence type="ECO:0000313" key="2">
    <source>
        <dbReference type="EMBL" id="QCD92062.1"/>
    </source>
</evidence>
<protein>
    <submittedName>
        <fullName evidence="2">Uncharacterized protein</fullName>
    </submittedName>
</protein>
<accession>A0A4D6LT16</accession>
<dbReference type="Proteomes" id="UP000501690">
    <property type="component" value="Linkage Group LG5"/>
</dbReference>
<keyword evidence="3" id="KW-1185">Reference proteome</keyword>
<gene>
    <name evidence="2" type="ORF">DEO72_LG5g120</name>
</gene>
<name>A0A4D6LT16_VIGUN</name>
<dbReference type="EMBL" id="CP039349">
    <property type="protein sequence ID" value="QCD92062.1"/>
    <property type="molecule type" value="Genomic_DNA"/>
</dbReference>
<reference evidence="2 3" key="1">
    <citation type="submission" date="2019-04" db="EMBL/GenBank/DDBJ databases">
        <title>An improved genome assembly and genetic linkage map for asparagus bean, Vigna unguiculata ssp. sesquipedialis.</title>
        <authorList>
            <person name="Xia Q."/>
            <person name="Zhang R."/>
            <person name="Dong Y."/>
        </authorList>
    </citation>
    <scope>NUCLEOTIDE SEQUENCE [LARGE SCALE GENOMIC DNA]</scope>
    <source>
        <tissue evidence="2">Leaf</tissue>
    </source>
</reference>
<feature type="region of interest" description="Disordered" evidence="1">
    <location>
        <begin position="565"/>
        <end position="595"/>
    </location>
</feature>
<dbReference type="AlphaFoldDB" id="A0A4D6LT16"/>
<evidence type="ECO:0000256" key="1">
    <source>
        <dbReference type="SAM" id="MobiDB-lite"/>
    </source>
</evidence>
<sequence>MGNSIRRVGLLSTVGAGENEPFYYQLGRKVMIALSERQFEQYRIGMWSEKWTMSYTVDLSCATLTLKRSCKDEGAKGLLVRLDSTINNACYTFDFDVHTVTESDALNNAGMSITTDGSDSIINIDRSEQIHAGGSVTETLLCLFGAGDKGGLNVLETKKKIKEGQPYAVTIAHYFATSAGINDYSGNTTDVGLSVVVKIRACNGNLDVTVEGPEQHPGFGLRYLFGEAMRTKIWKPTLCPHCANIQKQRRSMIWQSDSDDSESVPVARRHGGGQKNLRAVDNGGRFNGNGNGNYTENNKYMFFGCTTYFTLCVYIAMGNILRSGGLLSNGGTGDDPCHVQLGKYAAIALSERQVMMQQNGGVLESWNITYEVGASACALQLTRECDYTKNVKGLRLQLRSETTKRSGDLAEFDFFLDVQTINGDDFVVSPRWFAICGVHTTTSLNQHKRVNNKTGSVSDMDMYLYGEGHKGGFIVLERKKKSGYLLPFEVTLAHYHATGSGINDYRKIKPDFGLSMVAKIRSIGGNLTIMVDGPEQHPSSALLYMFDEVSRNGYWHREMCPHCAKNPKKQNGEQWQSESEDSDSTPKGVSLGGSGKSVRVISNGGKFGGDGNGNFYERNVFNVIYQHQWSENKSVSGRTYT</sequence>
<feature type="region of interest" description="Disordered" evidence="1">
    <location>
        <begin position="256"/>
        <end position="282"/>
    </location>
</feature>
<proteinExistence type="predicted"/>
<evidence type="ECO:0000313" key="3">
    <source>
        <dbReference type="Proteomes" id="UP000501690"/>
    </source>
</evidence>
<organism evidence="2 3">
    <name type="scientific">Vigna unguiculata</name>
    <name type="common">Cowpea</name>
    <dbReference type="NCBI Taxonomy" id="3917"/>
    <lineage>
        <taxon>Eukaryota</taxon>
        <taxon>Viridiplantae</taxon>
        <taxon>Streptophyta</taxon>
        <taxon>Embryophyta</taxon>
        <taxon>Tracheophyta</taxon>
        <taxon>Spermatophyta</taxon>
        <taxon>Magnoliopsida</taxon>
        <taxon>eudicotyledons</taxon>
        <taxon>Gunneridae</taxon>
        <taxon>Pentapetalae</taxon>
        <taxon>rosids</taxon>
        <taxon>fabids</taxon>
        <taxon>Fabales</taxon>
        <taxon>Fabaceae</taxon>
        <taxon>Papilionoideae</taxon>
        <taxon>50 kb inversion clade</taxon>
        <taxon>NPAAA clade</taxon>
        <taxon>indigoferoid/millettioid clade</taxon>
        <taxon>Phaseoleae</taxon>
        <taxon>Vigna</taxon>
    </lineage>
</organism>